<proteinExistence type="predicted"/>
<comment type="caution">
    <text evidence="2">The sequence shown here is derived from an EMBL/GenBank/DDBJ whole genome shotgun (WGS) entry which is preliminary data.</text>
</comment>
<sequence length="72" mass="8183">MPGLNGRTEVNYYDDTPYWLLPDESESSFLSPMYTKPNPTQTDKQQRLAWPPKGSTTNKSVDELSGESETRV</sequence>
<evidence type="ECO:0000256" key="1">
    <source>
        <dbReference type="SAM" id="MobiDB-lite"/>
    </source>
</evidence>
<dbReference type="AlphaFoldDB" id="A0A3S5AQB1"/>
<accession>A0A3S5AQB1</accession>
<feature type="region of interest" description="Disordered" evidence="1">
    <location>
        <begin position="28"/>
        <end position="72"/>
    </location>
</feature>
<dbReference type="Proteomes" id="UP000784294">
    <property type="component" value="Unassembled WGS sequence"/>
</dbReference>
<dbReference type="EMBL" id="CAAALY010249303">
    <property type="protein sequence ID" value="VEL35212.1"/>
    <property type="molecule type" value="Genomic_DNA"/>
</dbReference>
<evidence type="ECO:0000313" key="2">
    <source>
        <dbReference type="EMBL" id="VEL35212.1"/>
    </source>
</evidence>
<keyword evidence="3" id="KW-1185">Reference proteome</keyword>
<evidence type="ECO:0000313" key="3">
    <source>
        <dbReference type="Proteomes" id="UP000784294"/>
    </source>
</evidence>
<name>A0A3S5AQB1_9PLAT</name>
<organism evidence="2 3">
    <name type="scientific">Protopolystoma xenopodis</name>
    <dbReference type="NCBI Taxonomy" id="117903"/>
    <lineage>
        <taxon>Eukaryota</taxon>
        <taxon>Metazoa</taxon>
        <taxon>Spiralia</taxon>
        <taxon>Lophotrochozoa</taxon>
        <taxon>Platyhelminthes</taxon>
        <taxon>Monogenea</taxon>
        <taxon>Polyopisthocotylea</taxon>
        <taxon>Polystomatidea</taxon>
        <taxon>Polystomatidae</taxon>
        <taxon>Protopolystoma</taxon>
    </lineage>
</organism>
<reference evidence="2" key="1">
    <citation type="submission" date="2018-11" db="EMBL/GenBank/DDBJ databases">
        <authorList>
            <consortium name="Pathogen Informatics"/>
        </authorList>
    </citation>
    <scope>NUCLEOTIDE SEQUENCE</scope>
</reference>
<protein>
    <submittedName>
        <fullName evidence="2">Uncharacterized protein</fullName>
    </submittedName>
</protein>
<gene>
    <name evidence="2" type="ORF">PXEA_LOCUS28652</name>
</gene>